<dbReference type="HOGENOM" id="CLU_3365399_0_0_6"/>
<evidence type="ECO:0000313" key="1">
    <source>
        <dbReference type="EMBL" id="AEX02754.1"/>
    </source>
</evidence>
<protein>
    <submittedName>
        <fullName evidence="1">Uncharacterized protein</fullName>
    </submittedName>
</protein>
<organism evidence="1 2">
    <name type="scientific">Klebsiella michiganensis (strain ATCC 8724 / DSM 4798 / JCM 20051 / NBRC 3318 / NRRL B-199 / KCTC 1686 / BUCSAV 143 / CCM 1901)</name>
    <dbReference type="NCBI Taxonomy" id="1006551"/>
    <lineage>
        <taxon>Bacteria</taxon>
        <taxon>Pseudomonadati</taxon>
        <taxon>Pseudomonadota</taxon>
        <taxon>Gammaproteobacteria</taxon>
        <taxon>Enterobacterales</taxon>
        <taxon>Enterobacteriaceae</taxon>
        <taxon>Klebsiella/Raoultella group</taxon>
        <taxon>Klebsiella</taxon>
    </lineage>
</organism>
<dbReference type="EMBL" id="CP003218">
    <property type="protein sequence ID" value="AEX02754.1"/>
    <property type="molecule type" value="Genomic_DNA"/>
</dbReference>
<reference evidence="1 2" key="1">
    <citation type="journal article" date="2012" name="J. Bacteriol.">
        <title>Complete genome sequence of Klebsiella oxytoca KCTC 1686, used in production of 2,3-butanediol.</title>
        <authorList>
            <person name="Shin S.H."/>
            <person name="Kim S."/>
            <person name="Kim J.Y."/>
            <person name="Lee S."/>
            <person name="Um Y."/>
            <person name="Oh M.K."/>
            <person name="Kim Y.R."/>
            <person name="Lee J."/>
            <person name="Yang K.S."/>
        </authorList>
    </citation>
    <scope>NUCLEOTIDE SEQUENCE [LARGE SCALE GENOMIC DNA]</scope>
    <source>
        <strain evidence="2">ATCC 8724 / DSM 4798 / JCM 20051 / NBRC 3318 / NRRL B-199 / KCTC 1686</strain>
    </source>
</reference>
<dbReference type="AlphaFoldDB" id="A0A0H3H2T9"/>
<gene>
    <name evidence="1" type="ordered locus">KOX_05085</name>
</gene>
<dbReference type="KEGG" id="kox:KOX_05085"/>
<dbReference type="Proteomes" id="UP000007843">
    <property type="component" value="Chromosome"/>
</dbReference>
<sequence>MRSRYFSVKRERYSAFFCNKFQPISMIFNKIIMHI</sequence>
<proteinExistence type="predicted"/>
<evidence type="ECO:0000313" key="2">
    <source>
        <dbReference type="Proteomes" id="UP000007843"/>
    </source>
</evidence>
<accession>A0A0H3H2T9</accession>
<name>A0A0H3H2T9_KLEM8</name>